<reference evidence="1 2" key="1">
    <citation type="submission" date="2015-09" db="EMBL/GenBank/DDBJ databases">
        <authorList>
            <consortium name="Pathogen Informatics"/>
        </authorList>
    </citation>
    <scope>NUCLEOTIDE SEQUENCE [LARGE SCALE GENOMIC DNA]</scope>
    <source>
        <strain evidence="1 2">2789STDY5834908</strain>
    </source>
</reference>
<dbReference type="AlphaFoldDB" id="A0A174TBY7"/>
<sequence>MNTSTIYKFYYDETEHSRKINHKTVIGSEYYDNFMTAIVGWPADKEKDIFVKYAEFEEKYSDRKSKGELKSTTLKQQRFKSGIASLKENNLQFIYDFLSIFDEDFKLYFSVVSKIEYIILQIFNDYKNNDKNEIIYTIVKSIMKYQPKNVLNCIYEGPSKFILELKNFYVSRIQYNHTNLELKSIENSAFKKVLISLNELSEISTIQWDYKISFDGFSKFLQENNIKSNYSLTLDKEGPLEKESNTLQAAKIIGLNATECDSTKSCGLRIADMIAGIVAKLMKALNNAMKYNGKTEHTKKKILDEAWFQLNDMQINIYKKLYSLILEWNPAWYKIYAGIYSDDLILFISLLEYVNSKNFNIKGFSFSDDFNSYVCNRLINYYESRHTNDDLCHHNVDYIINSRGAKVYYDINKQPFFQLNKPVQIFKVLSVGVINAEICLITISENGNAACYRLPGNLNNWVYSIMNMQKYGINILPANIKFYKEHNKYYVEII</sequence>
<proteinExistence type="predicted"/>
<organism evidence="1 2">
    <name type="scientific">Anaerostipes hadrus</name>
    <dbReference type="NCBI Taxonomy" id="649756"/>
    <lineage>
        <taxon>Bacteria</taxon>
        <taxon>Bacillati</taxon>
        <taxon>Bacillota</taxon>
        <taxon>Clostridia</taxon>
        <taxon>Lachnospirales</taxon>
        <taxon>Lachnospiraceae</taxon>
        <taxon>Anaerostipes</taxon>
    </lineage>
</organism>
<dbReference type="OrthoDB" id="2991108at2"/>
<evidence type="ECO:0000313" key="2">
    <source>
        <dbReference type="Proteomes" id="UP000095564"/>
    </source>
</evidence>
<accession>A0A174TBY7</accession>
<gene>
    <name evidence="1" type="ORF">ERS852520_02981</name>
</gene>
<dbReference type="EMBL" id="CZAU01000039">
    <property type="protein sequence ID" value="CUQ07483.1"/>
    <property type="molecule type" value="Genomic_DNA"/>
</dbReference>
<evidence type="ECO:0000313" key="1">
    <source>
        <dbReference type="EMBL" id="CUQ07483.1"/>
    </source>
</evidence>
<protein>
    <recommendedName>
        <fullName evidence="3">DUF3800 domain-containing protein</fullName>
    </recommendedName>
</protein>
<dbReference type="Proteomes" id="UP000095564">
    <property type="component" value="Unassembled WGS sequence"/>
</dbReference>
<dbReference type="RefSeq" id="WP_055161861.1">
    <property type="nucleotide sequence ID" value="NZ_CZAU01000039.1"/>
</dbReference>
<evidence type="ECO:0008006" key="3">
    <source>
        <dbReference type="Google" id="ProtNLM"/>
    </source>
</evidence>
<name>A0A174TBY7_ANAHA</name>